<dbReference type="Gene3D" id="3.40.50.2000">
    <property type="entry name" value="Glycogen Phosphorylase B"/>
    <property type="match status" value="1"/>
</dbReference>
<proteinExistence type="predicted"/>
<gene>
    <name evidence="1" type="ORF">Poly30_44120</name>
</gene>
<reference evidence="1 2" key="1">
    <citation type="submission" date="2019-02" db="EMBL/GenBank/DDBJ databases">
        <title>Deep-cultivation of Planctomycetes and their phenomic and genomic characterization uncovers novel biology.</title>
        <authorList>
            <person name="Wiegand S."/>
            <person name="Jogler M."/>
            <person name="Boedeker C."/>
            <person name="Pinto D."/>
            <person name="Vollmers J."/>
            <person name="Rivas-Marin E."/>
            <person name="Kohn T."/>
            <person name="Peeters S.H."/>
            <person name="Heuer A."/>
            <person name="Rast P."/>
            <person name="Oberbeckmann S."/>
            <person name="Bunk B."/>
            <person name="Jeske O."/>
            <person name="Meyerdierks A."/>
            <person name="Storesund J.E."/>
            <person name="Kallscheuer N."/>
            <person name="Luecker S."/>
            <person name="Lage O.M."/>
            <person name="Pohl T."/>
            <person name="Merkel B.J."/>
            <person name="Hornburger P."/>
            <person name="Mueller R.-W."/>
            <person name="Bruemmer F."/>
            <person name="Labrenz M."/>
            <person name="Spormann A.M."/>
            <person name="Op den Camp H."/>
            <person name="Overmann J."/>
            <person name="Amann R."/>
            <person name="Jetten M.S.M."/>
            <person name="Mascher T."/>
            <person name="Medema M.H."/>
            <person name="Devos D.P."/>
            <person name="Kaster A.-K."/>
            <person name="Ovreas L."/>
            <person name="Rohde M."/>
            <person name="Galperin M.Y."/>
            <person name="Jogler C."/>
        </authorList>
    </citation>
    <scope>NUCLEOTIDE SEQUENCE [LARGE SCALE GENOMIC DNA]</scope>
    <source>
        <strain evidence="1 2">Poly30</strain>
    </source>
</reference>
<name>A0A518EXQ3_9BACT</name>
<protein>
    <recommendedName>
        <fullName evidence="3">Glycosyl transferases group 1</fullName>
    </recommendedName>
</protein>
<dbReference type="EMBL" id="CP036434">
    <property type="protein sequence ID" value="QDV08857.1"/>
    <property type="molecule type" value="Genomic_DNA"/>
</dbReference>
<dbReference type="PROSITE" id="PS51257">
    <property type="entry name" value="PROKAR_LIPOPROTEIN"/>
    <property type="match status" value="1"/>
</dbReference>
<dbReference type="Proteomes" id="UP000320390">
    <property type="component" value="Chromosome"/>
</dbReference>
<evidence type="ECO:0008006" key="3">
    <source>
        <dbReference type="Google" id="ProtNLM"/>
    </source>
</evidence>
<dbReference type="AlphaFoldDB" id="A0A518EXQ3"/>
<keyword evidence="2" id="KW-1185">Reference proteome</keyword>
<dbReference type="SUPFAM" id="SSF53756">
    <property type="entry name" value="UDP-Glycosyltransferase/glycogen phosphorylase"/>
    <property type="match status" value="1"/>
</dbReference>
<sequence length="123" mass="12886">MPPRLGFLSVALLACSLRSGTGLKNKILQSWAMGIPVVATPISVPGLGGVHDENLLIAEGAKAFAAQCVRLLESPELAERIGRAGRRIALERYSIQVKLEEVDGLIGELLGDRTCVPAAGQGA</sequence>
<evidence type="ECO:0000313" key="2">
    <source>
        <dbReference type="Proteomes" id="UP000320390"/>
    </source>
</evidence>
<organism evidence="1 2">
    <name type="scientific">Saltatorellus ferox</name>
    <dbReference type="NCBI Taxonomy" id="2528018"/>
    <lineage>
        <taxon>Bacteria</taxon>
        <taxon>Pseudomonadati</taxon>
        <taxon>Planctomycetota</taxon>
        <taxon>Planctomycetia</taxon>
        <taxon>Planctomycetia incertae sedis</taxon>
        <taxon>Saltatorellus</taxon>
    </lineage>
</organism>
<accession>A0A518EXQ3</accession>
<evidence type="ECO:0000313" key="1">
    <source>
        <dbReference type="EMBL" id="QDV08857.1"/>
    </source>
</evidence>
<dbReference type="Pfam" id="PF13692">
    <property type="entry name" value="Glyco_trans_1_4"/>
    <property type="match status" value="1"/>
</dbReference>